<accession>A0ABT6P430</accession>
<dbReference type="RefSeq" id="WP_136972612.1">
    <property type="nucleotide sequence ID" value="NZ_JARZHI010000056.1"/>
</dbReference>
<protein>
    <recommendedName>
        <fullName evidence="3">Lipoprotein</fullName>
    </recommendedName>
</protein>
<proteinExistence type="predicted"/>
<sequence length="497" mass="55757">MRWLFGLFAIGIAACGPWTTRPCLKSDSAATRWVRQGWHDATEPTGSWQTRICATELVITYGYDDERPDAPACTEEIVDRLESDFFRHSPIANNRLQLARVVGITTMKQLRDYWPEKTRVLLRLAALRPEGIADYESTPGEHGPPLEKEMFRRLALGALADGHLGANYDEAHAAALAQRRGARDAIERRLLEPAVELHFERALSSSTTLFDQILAETKAALDRDYEEVEHGLILDHLQLMARYAKLFGREGLASGFFRTIVDRQARVASVRGRPAARRDLYVAARMAELECHMDRKDLVSFSKRWYEAPSRSLDESLFIPALYERGFDCRGKTAQELELPTLLDRLAQGTLSTGSTLSKDGKAVLRILPEHPELVTDPAVRAFFLTHSDAFQVLQPYWIHDHLTPVQRVIAASEPSDPQVRALLQGFLRRFAEAPTLRERDLLLVARHAKAFGLESEVRAQADALSAHAVKASFPGLDTMMAEGVRASLDVATLEPW</sequence>
<dbReference type="Proteomes" id="UP001160301">
    <property type="component" value="Unassembled WGS sequence"/>
</dbReference>
<evidence type="ECO:0008006" key="3">
    <source>
        <dbReference type="Google" id="ProtNLM"/>
    </source>
</evidence>
<dbReference type="EMBL" id="JARZHI010000056">
    <property type="protein sequence ID" value="MDI1435323.1"/>
    <property type="molecule type" value="Genomic_DNA"/>
</dbReference>
<reference evidence="1 2" key="1">
    <citation type="submission" date="2023-04" db="EMBL/GenBank/DDBJ databases">
        <title>The genome sequence of Polyangium sorediatum DSM14670.</title>
        <authorList>
            <person name="Zhang X."/>
        </authorList>
    </citation>
    <scope>NUCLEOTIDE SEQUENCE [LARGE SCALE GENOMIC DNA]</scope>
    <source>
        <strain evidence="1 2">DSM 14670</strain>
    </source>
</reference>
<keyword evidence="2" id="KW-1185">Reference proteome</keyword>
<evidence type="ECO:0000313" key="1">
    <source>
        <dbReference type="EMBL" id="MDI1435323.1"/>
    </source>
</evidence>
<evidence type="ECO:0000313" key="2">
    <source>
        <dbReference type="Proteomes" id="UP001160301"/>
    </source>
</evidence>
<dbReference type="PROSITE" id="PS51257">
    <property type="entry name" value="PROKAR_LIPOPROTEIN"/>
    <property type="match status" value="1"/>
</dbReference>
<name>A0ABT6P430_9BACT</name>
<organism evidence="1 2">
    <name type="scientific">Polyangium sorediatum</name>
    <dbReference type="NCBI Taxonomy" id="889274"/>
    <lineage>
        <taxon>Bacteria</taxon>
        <taxon>Pseudomonadati</taxon>
        <taxon>Myxococcota</taxon>
        <taxon>Polyangia</taxon>
        <taxon>Polyangiales</taxon>
        <taxon>Polyangiaceae</taxon>
        <taxon>Polyangium</taxon>
    </lineage>
</organism>
<comment type="caution">
    <text evidence="1">The sequence shown here is derived from an EMBL/GenBank/DDBJ whole genome shotgun (WGS) entry which is preliminary data.</text>
</comment>
<gene>
    <name evidence="1" type="ORF">QHF89_37830</name>
</gene>